<keyword evidence="14" id="KW-1185">Reference proteome</keyword>
<dbReference type="InterPro" id="IPR013783">
    <property type="entry name" value="Ig-like_fold"/>
</dbReference>
<gene>
    <name evidence="13" type="ORF">K490DRAFT_53359</name>
</gene>
<evidence type="ECO:0000256" key="1">
    <source>
        <dbReference type="ARBA" id="ARBA00000448"/>
    </source>
</evidence>
<dbReference type="FunFam" id="3.20.20.300:FF:000002">
    <property type="entry name" value="Probable beta-glucosidase"/>
    <property type="match status" value="1"/>
</dbReference>
<dbReference type="PRINTS" id="PR00133">
    <property type="entry name" value="GLHYDRLASE3"/>
</dbReference>
<feature type="domain" description="Fibronectin type III-like" evidence="12">
    <location>
        <begin position="802"/>
        <end position="870"/>
    </location>
</feature>
<proteinExistence type="inferred from homology"/>
<keyword evidence="6" id="KW-0325">Glycoprotein</keyword>
<dbReference type="Gene3D" id="3.20.20.300">
    <property type="entry name" value="Glycoside hydrolase, family 3, N-terminal domain"/>
    <property type="match status" value="1"/>
</dbReference>
<evidence type="ECO:0000256" key="7">
    <source>
        <dbReference type="ARBA" id="ARBA00023277"/>
    </source>
</evidence>
<keyword evidence="8" id="KW-0326">Glycosidase</keyword>
<comment type="similarity">
    <text evidence="3">Belongs to the glycosyl hydrolase 3 family.</text>
</comment>
<evidence type="ECO:0000256" key="6">
    <source>
        <dbReference type="ARBA" id="ARBA00023180"/>
    </source>
</evidence>
<dbReference type="InterPro" id="IPR017853">
    <property type="entry name" value="GH"/>
</dbReference>
<comment type="catalytic activity">
    <reaction evidence="1">
        <text>Hydrolysis of terminal, non-reducing beta-D-glucosyl residues with release of beta-D-glucose.</text>
        <dbReference type="EC" id="3.2.1.21"/>
    </reaction>
</comment>
<dbReference type="Proteomes" id="UP000799776">
    <property type="component" value="Unassembled WGS sequence"/>
</dbReference>
<dbReference type="PANTHER" id="PTHR42715">
    <property type="entry name" value="BETA-GLUCOSIDASE"/>
    <property type="match status" value="1"/>
</dbReference>
<evidence type="ECO:0000256" key="8">
    <source>
        <dbReference type="ARBA" id="ARBA00023295"/>
    </source>
</evidence>
<evidence type="ECO:0000256" key="11">
    <source>
        <dbReference type="SAM" id="SignalP"/>
    </source>
</evidence>
<dbReference type="Pfam" id="PF14310">
    <property type="entry name" value="Fn3-like"/>
    <property type="match status" value="1"/>
</dbReference>
<dbReference type="GO" id="GO:0009251">
    <property type="term" value="P:glucan catabolic process"/>
    <property type="evidence" value="ECO:0007669"/>
    <property type="project" value="TreeGrafter"/>
</dbReference>
<feature type="signal peptide" evidence="11">
    <location>
        <begin position="1"/>
        <end position="20"/>
    </location>
</feature>
<comment type="caution">
    <text evidence="13">The sequence shown here is derived from an EMBL/GenBank/DDBJ whole genome shotgun (WGS) entry which is preliminary data.</text>
</comment>
<dbReference type="Pfam" id="PF00933">
    <property type="entry name" value="Glyco_hydro_3"/>
    <property type="match status" value="1"/>
</dbReference>
<dbReference type="InterPro" id="IPR036881">
    <property type="entry name" value="Glyco_hydro_3_C_sf"/>
</dbReference>
<evidence type="ECO:0000256" key="9">
    <source>
        <dbReference type="ARBA" id="ARBA00023326"/>
    </source>
</evidence>
<evidence type="ECO:0000313" key="14">
    <source>
        <dbReference type="Proteomes" id="UP000799776"/>
    </source>
</evidence>
<evidence type="ECO:0000256" key="5">
    <source>
        <dbReference type="ARBA" id="ARBA00022801"/>
    </source>
</evidence>
<evidence type="ECO:0000259" key="12">
    <source>
        <dbReference type="SMART" id="SM01217"/>
    </source>
</evidence>
<dbReference type="PANTHER" id="PTHR42715:SF29">
    <property type="entry name" value="BETA-GLUCOSIDASE A-RELATED"/>
    <property type="match status" value="1"/>
</dbReference>
<evidence type="ECO:0000256" key="4">
    <source>
        <dbReference type="ARBA" id="ARBA00012744"/>
    </source>
</evidence>
<dbReference type="GO" id="GO:0008422">
    <property type="term" value="F:beta-glucosidase activity"/>
    <property type="evidence" value="ECO:0007669"/>
    <property type="project" value="UniProtKB-EC"/>
</dbReference>
<reference evidence="13" key="1">
    <citation type="journal article" date="2020" name="Stud. Mycol.">
        <title>101 Dothideomycetes genomes: a test case for predicting lifestyles and emergence of pathogens.</title>
        <authorList>
            <person name="Haridas S."/>
            <person name="Albert R."/>
            <person name="Binder M."/>
            <person name="Bloem J."/>
            <person name="Labutti K."/>
            <person name="Salamov A."/>
            <person name="Andreopoulos B."/>
            <person name="Baker S."/>
            <person name="Barry K."/>
            <person name="Bills G."/>
            <person name="Bluhm B."/>
            <person name="Cannon C."/>
            <person name="Castanera R."/>
            <person name="Culley D."/>
            <person name="Daum C."/>
            <person name="Ezra D."/>
            <person name="Gonzalez J."/>
            <person name="Henrissat B."/>
            <person name="Kuo A."/>
            <person name="Liang C."/>
            <person name="Lipzen A."/>
            <person name="Lutzoni F."/>
            <person name="Magnuson J."/>
            <person name="Mondo S."/>
            <person name="Nolan M."/>
            <person name="Ohm R."/>
            <person name="Pangilinan J."/>
            <person name="Park H.-J."/>
            <person name="Ramirez L."/>
            <person name="Alfaro M."/>
            <person name="Sun H."/>
            <person name="Tritt A."/>
            <person name="Yoshinaga Y."/>
            <person name="Zwiers L.-H."/>
            <person name="Turgeon B."/>
            <person name="Goodwin S."/>
            <person name="Spatafora J."/>
            <person name="Crous P."/>
            <person name="Grigoriev I."/>
        </authorList>
    </citation>
    <scope>NUCLEOTIDE SEQUENCE</scope>
    <source>
        <strain evidence="13">CBS 121410</strain>
    </source>
</reference>
<dbReference type="SUPFAM" id="SSF51445">
    <property type="entry name" value="(Trans)glycosidases"/>
    <property type="match status" value="1"/>
</dbReference>
<evidence type="ECO:0000256" key="10">
    <source>
        <dbReference type="SAM" id="MobiDB-lite"/>
    </source>
</evidence>
<keyword evidence="9" id="KW-0624">Polysaccharide degradation</keyword>
<dbReference type="EMBL" id="ML978711">
    <property type="protein sequence ID" value="KAF2092215.1"/>
    <property type="molecule type" value="Genomic_DNA"/>
</dbReference>
<keyword evidence="7" id="KW-0119">Carbohydrate metabolism</keyword>
<dbReference type="Gene3D" id="3.40.50.1700">
    <property type="entry name" value="Glycoside hydrolase family 3 C-terminal domain"/>
    <property type="match status" value="1"/>
</dbReference>
<dbReference type="InterPro" id="IPR050288">
    <property type="entry name" value="Cellulose_deg_GH3"/>
</dbReference>
<dbReference type="InterPro" id="IPR036962">
    <property type="entry name" value="Glyco_hydro_3_N_sf"/>
</dbReference>
<dbReference type="Gene3D" id="2.60.40.10">
    <property type="entry name" value="Immunoglobulins"/>
    <property type="match status" value="1"/>
</dbReference>
<dbReference type="EC" id="3.2.1.21" evidence="4"/>
<evidence type="ECO:0000256" key="2">
    <source>
        <dbReference type="ARBA" id="ARBA00004987"/>
    </source>
</evidence>
<keyword evidence="11" id="KW-0732">Signal</keyword>
<dbReference type="InterPro" id="IPR026891">
    <property type="entry name" value="Fn3-like"/>
</dbReference>
<keyword evidence="5 13" id="KW-0378">Hydrolase</keyword>
<organism evidence="13 14">
    <name type="scientific">Saccharata proteae CBS 121410</name>
    <dbReference type="NCBI Taxonomy" id="1314787"/>
    <lineage>
        <taxon>Eukaryota</taxon>
        <taxon>Fungi</taxon>
        <taxon>Dikarya</taxon>
        <taxon>Ascomycota</taxon>
        <taxon>Pezizomycotina</taxon>
        <taxon>Dothideomycetes</taxon>
        <taxon>Dothideomycetes incertae sedis</taxon>
        <taxon>Botryosphaeriales</taxon>
        <taxon>Saccharataceae</taxon>
        <taxon>Saccharata</taxon>
    </lineage>
</organism>
<feature type="compositionally biased region" description="Polar residues" evidence="10">
    <location>
        <begin position="750"/>
        <end position="766"/>
    </location>
</feature>
<accession>A0A9P4M0F0</accession>
<feature type="region of interest" description="Disordered" evidence="10">
    <location>
        <begin position="750"/>
        <end position="773"/>
    </location>
</feature>
<dbReference type="InterPro" id="IPR001764">
    <property type="entry name" value="Glyco_hydro_3_N"/>
</dbReference>
<sequence>MRTTLAVAVLVGASLVSSQASQSHRLHTLSHVASYSSDNPLWEAQSPPKYPSPWMDGSGQWAAAYEKAKAFVGQLTLLEKVNLTTGVGWEGESCVGNVGSIPRLGFPSLCMQDSPVGVRDTDYNSVFPAGGTVAASFDRGIWYQRGYDMGSEHREKGVDVQLGPVVGPIGRSPEGGRNWEGFSPDPVLSGIAVAQSVKGIQDAGVIACTKHFIAYEQEHFRQVSESQGFGFNITSVISSNVDDRTLHELYLWPFADAVRAGTGSIMCSYNAINGSQACSNSYTQNHLLKGELGFQGFIISDWQAQSQGLGSAFAGLDMAMPGDTIFGSGDAFWGANMTLAILNGTMPIWRLDDMATRIMAAYYLVGRDNIDVPVNFNSWTLDTYGYKNAIADRNYGLINQHVDVRGAHTYDIRSMAARSTVLLKNDGALPLTGKEKFTAVFGSDADTAMYGPNGCSDRGCDNGTLGMAWGSGSANFPFLVTPLTAIQNELTSNNAIVQSVTDDYAYDEITALAGQASTAIVFVNSDSGEGYIEVDGNIGDRNNLTLWHGGNELIANVSASCNNTIVVMHTTGAVDVSTFHSNPNVTAIIWAGIPGEQSGNSIADILYGRVNPGAKLPFTIGAKRTDYGTDVLYTPNNGVNGPQDLFTEGIFIDYRSFDKHNITPIYEFGYGLSYTSFSLSNLSVTSHPVGRYVPTTGNTSAAPTLGSNFSANTADYTFPANFDRIPFYIYPYLNSTSAATSYGPSDYASTDQSSYIPAGSQDGSPQPLNPAGGAPGGNPMLYDVFFTVECTVTNTGNLPGEEVPQLYISLGGPEDAKVLLRGFERLSILPGRSATFTADVTRRDLSNWDAKVQNWIISDYPKTVFVGNSSRNLVLSQGLVMPTF</sequence>
<dbReference type="SMART" id="SM01217">
    <property type="entry name" value="Fn3_like"/>
    <property type="match status" value="1"/>
</dbReference>
<dbReference type="SUPFAM" id="SSF52279">
    <property type="entry name" value="Beta-D-glucan exohydrolase, C-terminal domain"/>
    <property type="match status" value="1"/>
</dbReference>
<feature type="chain" id="PRO_5040290991" description="beta-glucosidase" evidence="11">
    <location>
        <begin position="21"/>
        <end position="884"/>
    </location>
</feature>
<evidence type="ECO:0000313" key="13">
    <source>
        <dbReference type="EMBL" id="KAF2092215.1"/>
    </source>
</evidence>
<dbReference type="OrthoDB" id="416222at2759"/>
<name>A0A9P4M0F0_9PEZI</name>
<dbReference type="InterPro" id="IPR002772">
    <property type="entry name" value="Glyco_hydro_3_C"/>
</dbReference>
<comment type="pathway">
    <text evidence="2">Glycan metabolism; cellulose degradation.</text>
</comment>
<protein>
    <recommendedName>
        <fullName evidence="4">beta-glucosidase</fullName>
        <ecNumber evidence="4">3.2.1.21</ecNumber>
    </recommendedName>
</protein>
<dbReference type="AlphaFoldDB" id="A0A9P4M0F0"/>
<dbReference type="FunFam" id="3.40.50.1700:FF:000003">
    <property type="entry name" value="Probable beta-glucosidase"/>
    <property type="match status" value="1"/>
</dbReference>
<dbReference type="Pfam" id="PF01915">
    <property type="entry name" value="Glyco_hydro_3_C"/>
    <property type="match status" value="1"/>
</dbReference>
<evidence type="ECO:0000256" key="3">
    <source>
        <dbReference type="ARBA" id="ARBA00005336"/>
    </source>
</evidence>